<dbReference type="Proteomes" id="UP000064967">
    <property type="component" value="Chromosome"/>
</dbReference>
<dbReference type="EMBL" id="CP012333">
    <property type="protein sequence ID" value="AKU94826.1"/>
    <property type="molecule type" value="Genomic_DNA"/>
</dbReference>
<reference evidence="1 2" key="1">
    <citation type="submission" date="2015-08" db="EMBL/GenBank/DDBJ databases">
        <authorList>
            <person name="Babu N.S."/>
            <person name="Beckwith C.J."/>
            <person name="Beseler K.G."/>
            <person name="Brison A."/>
            <person name="Carone J.V."/>
            <person name="Caskin T.P."/>
            <person name="Diamond M."/>
            <person name="Durham M.E."/>
            <person name="Foxe J.M."/>
            <person name="Go M."/>
            <person name="Henderson B.A."/>
            <person name="Jones I.B."/>
            <person name="McGettigan J.A."/>
            <person name="Micheletti S.J."/>
            <person name="Nasrallah M.E."/>
            <person name="Ortiz D."/>
            <person name="Piller C.R."/>
            <person name="Privatt S.R."/>
            <person name="Schneider S.L."/>
            <person name="Sharp S."/>
            <person name="Smith T.C."/>
            <person name="Stanton J.D."/>
            <person name="Ullery H.E."/>
            <person name="Wilson R.J."/>
            <person name="Serrano M.G."/>
            <person name="Buck G."/>
            <person name="Lee V."/>
            <person name="Wang Y."/>
            <person name="Carvalho R."/>
            <person name="Voegtly L."/>
            <person name="Shi R."/>
            <person name="Duckworth R."/>
            <person name="Johnson A."/>
            <person name="Loviza R."/>
            <person name="Walstead R."/>
            <person name="Shah Z."/>
            <person name="Kiflezghi M."/>
            <person name="Wade K."/>
            <person name="Ball S.L."/>
            <person name="Bradley K.W."/>
            <person name="Asai D.J."/>
            <person name="Bowman C.A."/>
            <person name="Russell D.A."/>
            <person name="Pope W.H."/>
            <person name="Jacobs-Sera D."/>
            <person name="Hendrix R.W."/>
            <person name="Hatfull G.F."/>
        </authorList>
    </citation>
    <scope>NUCLEOTIDE SEQUENCE [LARGE SCALE GENOMIC DNA]</scope>
    <source>
        <strain evidence="1 2">DSM 27648</strain>
    </source>
</reference>
<evidence type="ECO:0000313" key="1">
    <source>
        <dbReference type="EMBL" id="AKU94826.1"/>
    </source>
</evidence>
<protein>
    <submittedName>
        <fullName evidence="1">Uncharacterized protein</fullName>
    </submittedName>
</protein>
<sequence length="38" mass="4334">MHRWHDCVITDGYMHGHWATNAVYGTQPLPAQLLAGER</sequence>
<dbReference type="STRING" id="1391654.AKJ09_01490"/>
<dbReference type="KEGG" id="llu:AKJ09_01490"/>
<name>A0A0K1PN60_9BACT</name>
<evidence type="ECO:0000313" key="2">
    <source>
        <dbReference type="Proteomes" id="UP000064967"/>
    </source>
</evidence>
<accession>A0A0K1PN60</accession>
<dbReference type="AlphaFoldDB" id="A0A0K1PN60"/>
<organism evidence="1 2">
    <name type="scientific">Labilithrix luteola</name>
    <dbReference type="NCBI Taxonomy" id="1391654"/>
    <lineage>
        <taxon>Bacteria</taxon>
        <taxon>Pseudomonadati</taxon>
        <taxon>Myxococcota</taxon>
        <taxon>Polyangia</taxon>
        <taxon>Polyangiales</taxon>
        <taxon>Labilitrichaceae</taxon>
        <taxon>Labilithrix</taxon>
    </lineage>
</organism>
<gene>
    <name evidence="1" type="ORF">AKJ09_01490</name>
</gene>
<keyword evidence="2" id="KW-1185">Reference proteome</keyword>
<proteinExistence type="predicted"/>